<evidence type="ECO:0000313" key="2">
    <source>
        <dbReference type="Proteomes" id="UP000324897"/>
    </source>
</evidence>
<reference evidence="1 2" key="1">
    <citation type="journal article" date="2019" name="Sci. Rep.">
        <title>A high-quality genome of Eragrostis curvula grass provides insights into Poaceae evolution and supports new strategies to enhance forage quality.</title>
        <authorList>
            <person name="Carballo J."/>
            <person name="Santos B.A.C.M."/>
            <person name="Zappacosta D."/>
            <person name="Garbus I."/>
            <person name="Selva J.P."/>
            <person name="Gallo C.A."/>
            <person name="Diaz A."/>
            <person name="Albertini E."/>
            <person name="Caccamo M."/>
            <person name="Echenique V."/>
        </authorList>
    </citation>
    <scope>NUCLEOTIDE SEQUENCE [LARGE SCALE GENOMIC DNA]</scope>
    <source>
        <strain evidence="2">cv. Victoria</strain>
        <tissue evidence="1">Leaf</tissue>
    </source>
</reference>
<protein>
    <submittedName>
        <fullName evidence="1">Uncharacterized protein</fullName>
    </submittedName>
</protein>
<evidence type="ECO:0000313" key="1">
    <source>
        <dbReference type="EMBL" id="TVU37599.1"/>
    </source>
</evidence>
<comment type="caution">
    <text evidence="1">The sequence shown here is derived from an EMBL/GenBank/DDBJ whole genome shotgun (WGS) entry which is preliminary data.</text>
</comment>
<dbReference type="Proteomes" id="UP000324897">
    <property type="component" value="Chromosome 4"/>
</dbReference>
<dbReference type="Gramene" id="TVU37599">
    <property type="protein sequence ID" value="TVU37599"/>
    <property type="gene ID" value="EJB05_10923"/>
</dbReference>
<gene>
    <name evidence="1" type="ORF">EJB05_10923</name>
</gene>
<proteinExistence type="predicted"/>
<dbReference type="EMBL" id="RWGY01000007">
    <property type="protein sequence ID" value="TVU37599.1"/>
    <property type="molecule type" value="Genomic_DNA"/>
</dbReference>
<accession>A0A5J9VMV7</accession>
<dbReference type="AlphaFoldDB" id="A0A5J9VMV7"/>
<name>A0A5J9VMV7_9POAL</name>
<organism evidence="1 2">
    <name type="scientific">Eragrostis curvula</name>
    <name type="common">weeping love grass</name>
    <dbReference type="NCBI Taxonomy" id="38414"/>
    <lineage>
        <taxon>Eukaryota</taxon>
        <taxon>Viridiplantae</taxon>
        <taxon>Streptophyta</taxon>
        <taxon>Embryophyta</taxon>
        <taxon>Tracheophyta</taxon>
        <taxon>Spermatophyta</taxon>
        <taxon>Magnoliopsida</taxon>
        <taxon>Liliopsida</taxon>
        <taxon>Poales</taxon>
        <taxon>Poaceae</taxon>
        <taxon>PACMAD clade</taxon>
        <taxon>Chloridoideae</taxon>
        <taxon>Eragrostideae</taxon>
        <taxon>Eragrostidinae</taxon>
        <taxon>Eragrostis</taxon>
    </lineage>
</organism>
<sequence>MAKGELSMDFLSNTQTAKATLISELNLSMACSSSAKQLECPMKILNIPAQIKSKIDSVSLVKDG</sequence>
<feature type="non-terminal residue" evidence="1">
    <location>
        <position position="1"/>
    </location>
</feature>
<keyword evidence="2" id="KW-1185">Reference proteome</keyword>